<gene>
    <name evidence="1" type="primary">204</name>
</gene>
<reference evidence="1 2" key="1">
    <citation type="journal article" date="2011" name="J. Virol.">
        <title>Genomic and proteomic characterization of the broad host range Salmonella phage PVP-SE1 - The creation of a new phage genus.</title>
        <authorList>
            <person name="Santos S.B."/>
            <person name="Kropinski A.M."/>
            <person name="Ceyssens P.J."/>
            <person name="Ackermann H.W."/>
            <person name="Villegas A."/>
            <person name="Lavigne R."/>
            <person name="Krylov V.N."/>
            <person name="Carvalho C.M."/>
            <person name="Ferreira E.C."/>
            <person name="Azeredo J."/>
        </authorList>
    </citation>
    <scope>NUCLEOTIDE SEQUENCE [LARGE SCALE GENOMIC DNA]</scope>
    <source>
        <strain evidence="1">PVP-SE1</strain>
    </source>
</reference>
<protein>
    <submittedName>
        <fullName evidence="1">Uncharacterized protein 204</fullName>
    </submittedName>
</protein>
<dbReference type="GeneID" id="11258185"/>
<dbReference type="GO" id="GO:0003677">
    <property type="term" value="F:DNA binding"/>
    <property type="evidence" value="ECO:0007669"/>
    <property type="project" value="InterPro"/>
</dbReference>
<dbReference type="KEGG" id="vg:11258185"/>
<keyword evidence="2" id="KW-1185">Reference proteome</keyword>
<dbReference type="EMBL" id="GU070616">
    <property type="protein sequence ID" value="ADP02600.1"/>
    <property type="molecule type" value="Genomic_DNA"/>
</dbReference>
<proteinExistence type="predicted"/>
<name>G3BM70_9CAUD</name>
<dbReference type="Proteomes" id="UP000008530">
    <property type="component" value="Segment"/>
</dbReference>
<dbReference type="InterPro" id="IPR016177">
    <property type="entry name" value="DNA-bd_dom_sf"/>
</dbReference>
<organism evidence="1 2">
    <name type="scientific">Salmonella phage PVPSE1</name>
    <dbReference type="NCBI Taxonomy" id="889338"/>
    <lineage>
        <taxon>Viruses</taxon>
        <taxon>Duplodnaviria</taxon>
        <taxon>Heunggongvirae</taxon>
        <taxon>Uroviricota</taxon>
        <taxon>Caudoviricetes</taxon>
        <taxon>Vequintavirinae</taxon>
        <taxon>Seunavirus</taxon>
        <taxon>Seunavirus PVPSE1</taxon>
    </lineage>
</organism>
<dbReference type="OrthoDB" id="8611at10239"/>
<evidence type="ECO:0000313" key="2">
    <source>
        <dbReference type="Proteomes" id="UP000008530"/>
    </source>
</evidence>
<dbReference type="RefSeq" id="YP_004894011.1">
    <property type="nucleotide sequence ID" value="NC_016071.1"/>
</dbReference>
<dbReference type="SUPFAM" id="SSF54171">
    <property type="entry name" value="DNA-binding domain"/>
    <property type="match status" value="1"/>
</dbReference>
<evidence type="ECO:0000313" key="1">
    <source>
        <dbReference type="EMBL" id="ADP02600.1"/>
    </source>
</evidence>
<sequence>MSLDLEMESKPSTKHRSLVCGVGINDAPFITSMRKDGKLHHHTAYKDWHNMINRCYSGKYPSYHGVVVVDKWHYFMNFHTWWCNNYQQGYALDKDLLVEGNKAYGPDTCIYIPVWLNSYISRNGKHARGVTFDKKLCKFKAQRSKNDPRGRYIGYFDTEEEAHAAWESENIFDNDLKSLDISLQELVLKRYGFSK</sequence>
<accession>G3BM70</accession>